<feature type="transmembrane region" description="Helical" evidence="2">
    <location>
        <begin position="421"/>
        <end position="440"/>
    </location>
</feature>
<dbReference type="Gene3D" id="1.20.1250.20">
    <property type="entry name" value="MFS general substrate transporter like domains"/>
    <property type="match status" value="1"/>
</dbReference>
<keyword evidence="2" id="KW-1133">Transmembrane helix</keyword>
<feature type="transmembrane region" description="Helical" evidence="2">
    <location>
        <begin position="266"/>
        <end position="291"/>
    </location>
</feature>
<dbReference type="InterPro" id="IPR036259">
    <property type="entry name" value="MFS_trans_sf"/>
</dbReference>
<evidence type="ECO:0000256" key="1">
    <source>
        <dbReference type="SAM" id="MobiDB-lite"/>
    </source>
</evidence>
<dbReference type="GO" id="GO:0022857">
    <property type="term" value="F:transmembrane transporter activity"/>
    <property type="evidence" value="ECO:0007669"/>
    <property type="project" value="InterPro"/>
</dbReference>
<gene>
    <name evidence="3" type="ORF">HMPREF1317_0737</name>
</gene>
<dbReference type="EMBL" id="AKFS01000303">
    <property type="protein sequence ID" value="EJF35228.1"/>
    <property type="molecule type" value="Genomic_DNA"/>
</dbReference>
<name>J1GQR5_9ACTO</name>
<feature type="transmembrane region" description="Helical" evidence="2">
    <location>
        <begin position="303"/>
        <end position="323"/>
    </location>
</feature>
<keyword evidence="4" id="KW-1185">Reference proteome</keyword>
<keyword evidence="2" id="KW-0472">Membrane</keyword>
<feature type="transmembrane region" description="Helical" evidence="2">
    <location>
        <begin position="54"/>
        <end position="74"/>
    </location>
</feature>
<accession>J1GQR5</accession>
<dbReference type="PATRIC" id="fig|1125717.3.peg.2062"/>
<dbReference type="Proteomes" id="UP000004578">
    <property type="component" value="Unassembled WGS sequence"/>
</dbReference>
<evidence type="ECO:0000313" key="4">
    <source>
        <dbReference type="Proteomes" id="UP000004578"/>
    </source>
</evidence>
<feature type="region of interest" description="Disordered" evidence="1">
    <location>
        <begin position="211"/>
        <end position="257"/>
    </location>
</feature>
<dbReference type="PANTHER" id="PTHR23546:SF1">
    <property type="entry name" value="MEMBRANE PROTEIN"/>
    <property type="match status" value="1"/>
</dbReference>
<feature type="compositionally biased region" description="Pro residues" evidence="1">
    <location>
        <begin position="242"/>
        <end position="257"/>
    </location>
</feature>
<sequence length="456" mass="46377">MPHPDSPSSRSCSPILADPTLRVLVAVALFTYTAQNMLNVSIAPLSRALDLPEWIVGAAVSLAALAVALLSQFWGRRSIAWGRRRVLLCALFLALIAGALFSAAVWLRAGGGIGAAWAAGAIMAARGPFFGASVAAIPPTGQALVAEVTHDEASRVRGASAFSGAINMSVMIGSVVSSLLGAWWIFAPVHATPWFVVVALVIAWAGVPRDGGGADQGAPSPHAPPASAAPCGESPSTGAQAFPPPSRAPRPARPLPPRVSWTDPRIVPWVLGVIGLYFAAGVTQILMGFLIQDRVGTAPDRAVSLTGLMLLLSAAGAMTAQLLVVPRLQWPPRRLLRAGVSVGVAAVAVLTVASAVVALAVAMLFMGVATGLTSTGFTAGASLAVLDDEQGGVAGLVSATGAITWIFAPVSATALYGWQPLAPFGLALVLVGASCAAAWAHPGLRKPPGPLLDGDS</sequence>
<dbReference type="PANTHER" id="PTHR23546">
    <property type="entry name" value="TRANSPORT PROTEIN"/>
    <property type="match status" value="1"/>
</dbReference>
<feature type="transmembrane region" description="Helical" evidence="2">
    <location>
        <begin position="191"/>
        <end position="207"/>
    </location>
</feature>
<dbReference type="OrthoDB" id="9793283at2"/>
<feature type="transmembrane region" description="Helical" evidence="2">
    <location>
        <begin position="86"/>
        <end position="107"/>
    </location>
</feature>
<comment type="caution">
    <text evidence="3">The sequence shown here is derived from an EMBL/GenBank/DDBJ whole genome shotgun (WGS) entry which is preliminary data.</text>
</comment>
<feature type="transmembrane region" description="Helical" evidence="2">
    <location>
        <begin position="113"/>
        <end position="137"/>
    </location>
</feature>
<feature type="transmembrane region" description="Helical" evidence="2">
    <location>
        <begin position="335"/>
        <end position="358"/>
    </location>
</feature>
<evidence type="ECO:0000313" key="3">
    <source>
        <dbReference type="EMBL" id="EJF35228.1"/>
    </source>
</evidence>
<dbReference type="RefSeq" id="WP_005873009.1">
    <property type="nucleotide sequence ID" value="NZ_AKFS01000303.1"/>
</dbReference>
<keyword evidence="2" id="KW-0812">Transmembrane</keyword>
<dbReference type="AlphaFoldDB" id="J1GQR5"/>
<dbReference type="SUPFAM" id="SSF103473">
    <property type="entry name" value="MFS general substrate transporter"/>
    <property type="match status" value="1"/>
</dbReference>
<organism evidence="3 4">
    <name type="scientific">Schaalia georgiae F0490</name>
    <dbReference type="NCBI Taxonomy" id="1125717"/>
    <lineage>
        <taxon>Bacteria</taxon>
        <taxon>Bacillati</taxon>
        <taxon>Actinomycetota</taxon>
        <taxon>Actinomycetes</taxon>
        <taxon>Actinomycetales</taxon>
        <taxon>Actinomycetaceae</taxon>
        <taxon>Schaalia</taxon>
    </lineage>
</organism>
<feature type="transmembrane region" description="Helical" evidence="2">
    <location>
        <begin position="393"/>
        <end position="415"/>
    </location>
</feature>
<reference evidence="3 4" key="1">
    <citation type="submission" date="2012-05" db="EMBL/GenBank/DDBJ databases">
        <authorList>
            <person name="Harkins D.M."/>
            <person name="Madupu R."/>
            <person name="Durkin A.S."/>
            <person name="Torralba M."/>
            <person name="Methe B."/>
            <person name="Sutton G.G."/>
            <person name="Nelson K.E."/>
        </authorList>
    </citation>
    <scope>NUCLEOTIDE SEQUENCE [LARGE SCALE GENOMIC DNA]</scope>
    <source>
        <strain evidence="3 4">F0490</strain>
    </source>
</reference>
<protein>
    <submittedName>
        <fullName evidence="3">Transporter, major facilitator family protein</fullName>
    </submittedName>
</protein>
<dbReference type="InterPro" id="IPR011701">
    <property type="entry name" value="MFS"/>
</dbReference>
<proteinExistence type="predicted"/>
<dbReference type="Pfam" id="PF07690">
    <property type="entry name" value="MFS_1"/>
    <property type="match status" value="1"/>
</dbReference>
<evidence type="ECO:0000256" key="2">
    <source>
        <dbReference type="SAM" id="Phobius"/>
    </source>
</evidence>
<feature type="transmembrane region" description="Helical" evidence="2">
    <location>
        <begin position="21"/>
        <end position="42"/>
    </location>
</feature>
<feature type="transmembrane region" description="Helical" evidence="2">
    <location>
        <begin position="158"/>
        <end position="185"/>
    </location>
</feature>
<feature type="transmembrane region" description="Helical" evidence="2">
    <location>
        <begin position="364"/>
        <end position="386"/>
    </location>
</feature>